<dbReference type="AlphaFoldDB" id="A0A383EQV5"/>
<dbReference type="EMBL" id="UINC01227651">
    <property type="protein sequence ID" value="SVE58625.1"/>
    <property type="molecule type" value="Genomic_DNA"/>
</dbReference>
<proteinExistence type="predicted"/>
<feature type="non-terminal residue" evidence="1">
    <location>
        <position position="58"/>
    </location>
</feature>
<organism evidence="1">
    <name type="scientific">marine metagenome</name>
    <dbReference type="NCBI Taxonomy" id="408172"/>
    <lineage>
        <taxon>unclassified sequences</taxon>
        <taxon>metagenomes</taxon>
        <taxon>ecological metagenomes</taxon>
    </lineage>
</organism>
<reference evidence="1" key="1">
    <citation type="submission" date="2018-05" db="EMBL/GenBank/DDBJ databases">
        <authorList>
            <person name="Lanie J.A."/>
            <person name="Ng W.-L."/>
            <person name="Kazmierczak K.M."/>
            <person name="Andrzejewski T.M."/>
            <person name="Davidsen T.M."/>
            <person name="Wayne K.J."/>
            <person name="Tettelin H."/>
            <person name="Glass J.I."/>
            <person name="Rusch D."/>
            <person name="Podicherti R."/>
            <person name="Tsui H.-C.T."/>
            <person name="Winkler M.E."/>
        </authorList>
    </citation>
    <scope>NUCLEOTIDE SEQUENCE</scope>
</reference>
<sequence length="58" mass="6225">MDPNRIRRLIWLASILLGCLISLAVGMAASRLIIGTDTDGSQNRLAAVQADLKEQTSS</sequence>
<dbReference type="PROSITE" id="PS51257">
    <property type="entry name" value="PROKAR_LIPOPROTEIN"/>
    <property type="match status" value="1"/>
</dbReference>
<protein>
    <submittedName>
        <fullName evidence="1">Uncharacterized protein</fullName>
    </submittedName>
</protein>
<gene>
    <name evidence="1" type="ORF">METZ01_LOCUS511479</name>
</gene>
<accession>A0A383EQV5</accession>
<name>A0A383EQV5_9ZZZZ</name>
<evidence type="ECO:0000313" key="1">
    <source>
        <dbReference type="EMBL" id="SVE58625.1"/>
    </source>
</evidence>